<dbReference type="GO" id="GO:0046872">
    <property type="term" value="F:metal ion binding"/>
    <property type="evidence" value="ECO:0007669"/>
    <property type="project" value="UniProtKB-KW"/>
</dbReference>
<dbReference type="SUPFAM" id="SSF142019">
    <property type="entry name" value="Nqo1 FMN-binding domain-like"/>
    <property type="match status" value="1"/>
</dbReference>
<dbReference type="RefSeq" id="WP_163043474.1">
    <property type="nucleotide sequence ID" value="NZ_JAAAMJ010000004.1"/>
</dbReference>
<keyword evidence="4" id="KW-0479">Metal-binding</keyword>
<dbReference type="Gene3D" id="1.20.1440.230">
    <property type="entry name" value="NADH-ubiquinone oxidoreductase 51kDa subunit, iron-sulphur binding domain"/>
    <property type="match status" value="1"/>
</dbReference>
<dbReference type="Pfam" id="PF10589">
    <property type="entry name" value="NADH_4Fe-4S"/>
    <property type="match status" value="1"/>
</dbReference>
<dbReference type="Gene3D" id="3.40.50.11540">
    <property type="entry name" value="NADH-ubiquinone oxidoreductase 51kDa subunit"/>
    <property type="match status" value="1"/>
</dbReference>
<dbReference type="Pfam" id="PF01512">
    <property type="entry name" value="Complex1_51K"/>
    <property type="match status" value="1"/>
</dbReference>
<dbReference type="EMBL" id="JAAAMJ010000004">
    <property type="protein sequence ID" value="NDV86727.1"/>
    <property type="molecule type" value="Genomic_DNA"/>
</dbReference>
<evidence type="ECO:0000256" key="2">
    <source>
        <dbReference type="ARBA" id="ARBA00007523"/>
    </source>
</evidence>
<dbReference type="InterPro" id="IPR036249">
    <property type="entry name" value="Thioredoxin-like_sf"/>
</dbReference>
<sequence>MALQDRRPRDRGPKGRDLDETALAEVRELLGLAERRRDLLIEFLHLIQDRYGCLSAAHLRALAEEMRLSQAEVYEVASFYDHFDVVREGEPKPAPLTIRVCDSISCMLAGAETLLGELSATVDPSAVRVVRAPCMGRCAAAPAARIGDREVDHATSDGLVGMAAAGETAVSVPAYNDLLTYLSGGGYKLLQTVRDGTIGIEALMEIMQNAGLRGLGGAGFPAGKKWSFVRSYPGPRLMSINGDEGEPGTFKDRYYLESDPHRTLEGALIAAFAVEAERIYFYMRDEYPAVLQILRTEIAALEAAGIAPPGFIELRRGAGAYICGEESAMLESIEGKRGLPRHRPPYIAQIGLFGRPTLNHNVETLWWLRDIVEKGADWFAGLGSPGHPGIRSWSVSGRVRDPGVKLAPAGVTVRQLIEDYCGGMTEGDTFKGYLPGGASGGILPASMGDIPLDFGGELALQGAFVGSHAVVVFSDKDNIKDAALNLLRFFEHESCGQCTPCREGTGKLVTLLDTDGPLDEPAIRDLETVLRDASICGLGQAAPNPVNHLLTHFREELSR</sequence>
<evidence type="ECO:0000313" key="8">
    <source>
        <dbReference type="EMBL" id="NDV86727.1"/>
    </source>
</evidence>
<comment type="caution">
    <text evidence="8">The sequence shown here is derived from an EMBL/GenBank/DDBJ whole genome shotgun (WGS) entry which is preliminary data.</text>
</comment>
<dbReference type="GO" id="GO:0051539">
    <property type="term" value="F:4 iron, 4 sulfur cluster binding"/>
    <property type="evidence" value="ECO:0007669"/>
    <property type="project" value="UniProtKB-KW"/>
</dbReference>
<evidence type="ECO:0000259" key="7">
    <source>
        <dbReference type="SMART" id="SM00928"/>
    </source>
</evidence>
<reference evidence="8 9" key="1">
    <citation type="submission" date="2020-01" db="EMBL/GenBank/DDBJ databases">
        <title>Genomes of bacteria type strains.</title>
        <authorList>
            <person name="Chen J."/>
            <person name="Zhu S."/>
            <person name="Chen J."/>
        </authorList>
    </citation>
    <scope>NUCLEOTIDE SEQUENCE [LARGE SCALE GENOMIC DNA]</scope>
    <source>
        <strain evidence="8 9">KCTC 52919</strain>
    </source>
</reference>
<evidence type="ECO:0000256" key="1">
    <source>
        <dbReference type="ARBA" id="ARBA00001917"/>
    </source>
</evidence>
<dbReference type="InterPro" id="IPR011538">
    <property type="entry name" value="Nuo51_FMN-bd"/>
</dbReference>
<dbReference type="AlphaFoldDB" id="A0A6L9MG02"/>
<dbReference type="SUPFAM" id="SSF142984">
    <property type="entry name" value="Nqo1 middle domain-like"/>
    <property type="match status" value="1"/>
</dbReference>
<evidence type="ECO:0000256" key="3">
    <source>
        <dbReference type="ARBA" id="ARBA00022485"/>
    </source>
</evidence>
<dbReference type="PROSITE" id="PS00644">
    <property type="entry name" value="COMPLEX1_51K_1"/>
    <property type="match status" value="1"/>
</dbReference>
<dbReference type="InterPro" id="IPR019575">
    <property type="entry name" value="Nuop51_4Fe4S-bd"/>
</dbReference>
<dbReference type="GO" id="GO:0008137">
    <property type="term" value="F:NADH dehydrogenase (ubiquinone) activity"/>
    <property type="evidence" value="ECO:0007669"/>
    <property type="project" value="InterPro"/>
</dbReference>
<dbReference type="SMART" id="SM00928">
    <property type="entry name" value="NADH_4Fe-4S"/>
    <property type="match status" value="1"/>
</dbReference>
<dbReference type="SUPFAM" id="SSF140490">
    <property type="entry name" value="Nqo1C-terminal domain-like"/>
    <property type="match status" value="1"/>
</dbReference>
<keyword evidence="9" id="KW-1185">Reference proteome</keyword>
<dbReference type="Gene3D" id="1.10.10.1590">
    <property type="entry name" value="NADH-quinone oxidoreductase subunit E"/>
    <property type="match status" value="1"/>
</dbReference>
<dbReference type="InterPro" id="IPR041921">
    <property type="entry name" value="NuoE_N"/>
</dbReference>
<dbReference type="Proteomes" id="UP000476332">
    <property type="component" value="Unassembled WGS sequence"/>
</dbReference>
<evidence type="ECO:0000256" key="6">
    <source>
        <dbReference type="ARBA" id="ARBA00023014"/>
    </source>
</evidence>
<accession>A0A6L9MG02</accession>
<evidence type="ECO:0000313" key="9">
    <source>
        <dbReference type="Proteomes" id="UP000476332"/>
    </source>
</evidence>
<dbReference type="CDD" id="cd03082">
    <property type="entry name" value="TRX_Fd_NuoE_W_FDH_beta"/>
    <property type="match status" value="1"/>
</dbReference>
<dbReference type="InterPro" id="IPR001949">
    <property type="entry name" value="NADH-UbQ_OxRdtase_51kDa_CS"/>
</dbReference>
<keyword evidence="3" id="KW-0004">4Fe-4S</keyword>
<dbReference type="SUPFAM" id="SSF52833">
    <property type="entry name" value="Thioredoxin-like"/>
    <property type="match status" value="1"/>
</dbReference>
<organism evidence="8 9">
    <name type="scientific">Aurantimonas aggregata</name>
    <dbReference type="NCBI Taxonomy" id="2047720"/>
    <lineage>
        <taxon>Bacteria</taxon>
        <taxon>Pseudomonadati</taxon>
        <taxon>Pseudomonadota</taxon>
        <taxon>Alphaproteobacteria</taxon>
        <taxon>Hyphomicrobiales</taxon>
        <taxon>Aurantimonadaceae</taxon>
        <taxon>Aurantimonas</taxon>
    </lineage>
</organism>
<dbReference type="Pfam" id="PF01257">
    <property type="entry name" value="2Fe-2S_thioredx"/>
    <property type="match status" value="1"/>
</dbReference>
<comment type="similarity">
    <text evidence="2">Belongs to the complex I 51 kDa subunit family.</text>
</comment>
<dbReference type="PROSITE" id="PS00645">
    <property type="entry name" value="COMPLEX1_51K_2"/>
    <property type="match status" value="1"/>
</dbReference>
<dbReference type="InterPro" id="IPR037225">
    <property type="entry name" value="Nuo51_FMN-bd_sf"/>
</dbReference>
<dbReference type="Gene3D" id="3.40.30.10">
    <property type="entry name" value="Glutaredoxin"/>
    <property type="match status" value="1"/>
</dbReference>
<proteinExistence type="inferred from homology"/>
<protein>
    <submittedName>
        <fullName evidence="8">NADH-quinone oxidoreductase subunit F</fullName>
    </submittedName>
</protein>
<dbReference type="GO" id="GO:0010181">
    <property type="term" value="F:FMN binding"/>
    <property type="evidence" value="ECO:0007669"/>
    <property type="project" value="InterPro"/>
</dbReference>
<dbReference type="InterPro" id="IPR037207">
    <property type="entry name" value="Nuop51_4Fe4S-bd_sf"/>
</dbReference>
<evidence type="ECO:0000256" key="4">
    <source>
        <dbReference type="ARBA" id="ARBA00022723"/>
    </source>
</evidence>
<feature type="domain" description="NADH-ubiquinone oxidoreductase 51kDa subunit iron-sulphur binding" evidence="7">
    <location>
        <begin position="480"/>
        <end position="526"/>
    </location>
</feature>
<keyword evidence="5" id="KW-0408">Iron</keyword>
<dbReference type="PANTHER" id="PTHR43578">
    <property type="entry name" value="NADH-QUINONE OXIDOREDUCTASE SUBUNIT F"/>
    <property type="match status" value="1"/>
</dbReference>
<evidence type="ECO:0000256" key="5">
    <source>
        <dbReference type="ARBA" id="ARBA00023004"/>
    </source>
</evidence>
<keyword evidence="6" id="KW-0411">Iron-sulfur</keyword>
<dbReference type="PANTHER" id="PTHR43578:SF3">
    <property type="entry name" value="NADH-QUINONE OXIDOREDUCTASE SUBUNIT F"/>
    <property type="match status" value="1"/>
</dbReference>
<gene>
    <name evidence="8" type="ORF">GTW51_08435</name>
</gene>
<name>A0A6L9MG02_9HYPH</name>
<dbReference type="Gene3D" id="3.10.20.600">
    <property type="match status" value="1"/>
</dbReference>
<comment type="cofactor">
    <cofactor evidence="1">
        <name>FMN</name>
        <dbReference type="ChEBI" id="CHEBI:58210"/>
    </cofactor>
</comment>